<protein>
    <submittedName>
        <fullName evidence="3">PAP2 family protein</fullName>
    </submittedName>
</protein>
<feature type="transmembrane region" description="Helical" evidence="2">
    <location>
        <begin position="290"/>
        <end position="309"/>
    </location>
</feature>
<evidence type="ECO:0000313" key="3">
    <source>
        <dbReference type="EMBL" id="KWZ80864.1"/>
    </source>
</evidence>
<proteinExistence type="predicted"/>
<name>A0A0M5KWM0_BIFBI</name>
<comment type="caution">
    <text evidence="3">The sequence shown here is derived from an EMBL/GenBank/DDBJ whole genome shotgun (WGS) entry which is preliminary data.</text>
</comment>
<feature type="transmembrane region" description="Helical" evidence="2">
    <location>
        <begin position="380"/>
        <end position="401"/>
    </location>
</feature>
<dbReference type="InterPro" id="IPR000326">
    <property type="entry name" value="PAP2/HPO"/>
</dbReference>
<gene>
    <name evidence="3" type="ORF">HMPREF3196_01438</name>
</gene>
<dbReference type="EMBL" id="LRPO01000039">
    <property type="protein sequence ID" value="KWZ80864.1"/>
    <property type="molecule type" value="Genomic_DNA"/>
</dbReference>
<feature type="transmembrane region" description="Helical" evidence="2">
    <location>
        <begin position="162"/>
        <end position="182"/>
    </location>
</feature>
<dbReference type="InterPro" id="IPR036938">
    <property type="entry name" value="PAP2/HPO_sf"/>
</dbReference>
<dbReference type="SMART" id="SM00014">
    <property type="entry name" value="acidPPc"/>
    <property type="match status" value="1"/>
</dbReference>
<keyword evidence="2" id="KW-0472">Membrane</keyword>
<reference evidence="3 4" key="1">
    <citation type="submission" date="2016-01" db="EMBL/GenBank/DDBJ databases">
        <authorList>
            <person name="Oliw E.H."/>
        </authorList>
    </citation>
    <scope>NUCLEOTIDE SEQUENCE [LARGE SCALE GENOMIC DNA]</scope>
    <source>
        <strain evidence="3 4">MJR8628B</strain>
    </source>
</reference>
<feature type="compositionally biased region" description="Low complexity" evidence="1">
    <location>
        <begin position="56"/>
        <end position="82"/>
    </location>
</feature>
<evidence type="ECO:0000256" key="1">
    <source>
        <dbReference type="SAM" id="MobiDB-lite"/>
    </source>
</evidence>
<feature type="transmembrane region" description="Helical" evidence="2">
    <location>
        <begin position="316"/>
        <end position="337"/>
    </location>
</feature>
<organism evidence="3 4">
    <name type="scientific">Bifidobacterium bifidum</name>
    <dbReference type="NCBI Taxonomy" id="1681"/>
    <lineage>
        <taxon>Bacteria</taxon>
        <taxon>Bacillati</taxon>
        <taxon>Actinomycetota</taxon>
        <taxon>Actinomycetes</taxon>
        <taxon>Bifidobacteriales</taxon>
        <taxon>Bifidobacteriaceae</taxon>
        <taxon>Bifidobacterium</taxon>
    </lineage>
</organism>
<dbReference type="Proteomes" id="UP000070092">
    <property type="component" value="Unassembled WGS sequence"/>
</dbReference>
<feature type="transmembrane region" description="Helical" evidence="2">
    <location>
        <begin position="413"/>
        <end position="440"/>
    </location>
</feature>
<evidence type="ECO:0000313" key="4">
    <source>
        <dbReference type="Proteomes" id="UP000070092"/>
    </source>
</evidence>
<sequence>MSEEQRVDDPAEISRDGAIPPDAVQVSGDRADAATSAERLPSTETTDAPADTPNEPDTAAASDTTSSGASASAPAPEQARSSAKQEPEPVVPQASPASAWSALETTADHPLRTLGSPAPAARKRKAAAPDEHAADIDDEADIERGLARRDPLTVRPRVSSRVLCAVFGVLMIAISFGAWWIAVRTEDGQSYEDMVFSGFHDSLPSWASALVAPFISRNITSIAGHPLNFTVIVSALLIVVAAVVMLVRKRWWLVGQSAVFAALCFASTYLKGVLPRPFIINTVSQPANSAPSGHTMLAVVAGVLLLFAVPRGCRAWMALVGAAYALVIGLSVIAGAWHRPVDVVMSLLLAGGFALLAMAFTRTSGMDAPGKRASSPSVQIVGTVMITAGVLCCCYAAYIMWQIEPGLSLSASWASVGAHVSTFAMIAGVSSLVFGMLLAMRQITASPLSRAGLVGAPPAPPKKKR</sequence>
<accession>A0A0M5KWM0</accession>
<feature type="region of interest" description="Disordered" evidence="1">
    <location>
        <begin position="1"/>
        <end position="98"/>
    </location>
</feature>
<keyword evidence="2" id="KW-1133">Transmembrane helix</keyword>
<dbReference type="AlphaFoldDB" id="A0A0M5KWM0"/>
<evidence type="ECO:0000256" key="2">
    <source>
        <dbReference type="SAM" id="Phobius"/>
    </source>
</evidence>
<feature type="compositionally biased region" description="Basic and acidic residues" evidence="1">
    <location>
        <begin position="1"/>
        <end position="15"/>
    </location>
</feature>
<feature type="region of interest" description="Disordered" evidence="1">
    <location>
        <begin position="110"/>
        <end position="139"/>
    </location>
</feature>
<keyword evidence="2" id="KW-0812">Transmembrane</keyword>
<dbReference type="PATRIC" id="fig|1681.42.peg.1810"/>
<feature type="transmembrane region" description="Helical" evidence="2">
    <location>
        <begin position="251"/>
        <end position="270"/>
    </location>
</feature>
<dbReference type="Gene3D" id="1.20.144.10">
    <property type="entry name" value="Phosphatidic acid phosphatase type 2/haloperoxidase"/>
    <property type="match status" value="1"/>
</dbReference>
<dbReference type="Pfam" id="PF01569">
    <property type="entry name" value="PAP2"/>
    <property type="match status" value="1"/>
</dbReference>
<dbReference type="SUPFAM" id="SSF48317">
    <property type="entry name" value="Acid phosphatase/Vanadium-dependent haloperoxidase"/>
    <property type="match status" value="1"/>
</dbReference>
<feature type="transmembrane region" description="Helical" evidence="2">
    <location>
        <begin position="343"/>
        <end position="360"/>
    </location>
</feature>
<feature type="transmembrane region" description="Helical" evidence="2">
    <location>
        <begin position="227"/>
        <end position="246"/>
    </location>
</feature>